<dbReference type="PANTHER" id="PTHR48106:SF13">
    <property type="entry name" value="QUINONE OXIDOREDUCTASE-RELATED"/>
    <property type="match status" value="1"/>
</dbReference>
<evidence type="ECO:0000313" key="4">
    <source>
        <dbReference type="EMBL" id="OIQ91701.1"/>
    </source>
</evidence>
<dbReference type="GO" id="GO:0005829">
    <property type="term" value="C:cytosol"/>
    <property type="evidence" value="ECO:0007669"/>
    <property type="project" value="TreeGrafter"/>
</dbReference>
<name>A0A1J5RUK7_9ZZZZ</name>
<dbReference type="EC" id="1.6.5.5" evidence="4"/>
<dbReference type="InterPro" id="IPR013154">
    <property type="entry name" value="ADH-like_N"/>
</dbReference>
<dbReference type="SUPFAM" id="SSF50129">
    <property type="entry name" value="GroES-like"/>
    <property type="match status" value="1"/>
</dbReference>
<dbReference type="SUPFAM" id="SSF51735">
    <property type="entry name" value="NAD(P)-binding Rossmann-fold domains"/>
    <property type="match status" value="1"/>
</dbReference>
<dbReference type="InterPro" id="IPR011032">
    <property type="entry name" value="GroES-like_sf"/>
</dbReference>
<reference evidence="4" key="1">
    <citation type="submission" date="2016-10" db="EMBL/GenBank/DDBJ databases">
        <title>Sequence of Gallionella enrichment culture.</title>
        <authorList>
            <person name="Poehlein A."/>
            <person name="Muehling M."/>
            <person name="Daniel R."/>
        </authorList>
    </citation>
    <scope>NUCLEOTIDE SEQUENCE</scope>
</reference>
<dbReference type="Gene3D" id="3.90.180.10">
    <property type="entry name" value="Medium-chain alcohol dehydrogenases, catalytic domain"/>
    <property type="match status" value="1"/>
</dbReference>
<keyword evidence="2 4" id="KW-0560">Oxidoreductase</keyword>
<organism evidence="4">
    <name type="scientific">mine drainage metagenome</name>
    <dbReference type="NCBI Taxonomy" id="410659"/>
    <lineage>
        <taxon>unclassified sequences</taxon>
        <taxon>metagenomes</taxon>
        <taxon>ecological metagenomes</taxon>
    </lineage>
</organism>
<protein>
    <submittedName>
        <fullName evidence="4">Quinone oxidoreductase 1</fullName>
        <ecNumber evidence="4">1.6.5.5</ecNumber>
    </submittedName>
</protein>
<dbReference type="AlphaFoldDB" id="A0A1J5RUK7"/>
<accession>A0A1J5RUK7</accession>
<keyword evidence="1" id="KW-0521">NADP</keyword>
<feature type="domain" description="Enoyl reductase (ER)" evidence="3">
    <location>
        <begin position="10"/>
        <end position="326"/>
    </location>
</feature>
<dbReference type="GO" id="GO:0003960">
    <property type="term" value="F:quinone reductase (NADPH) activity"/>
    <property type="evidence" value="ECO:0007669"/>
    <property type="project" value="UniProtKB-EC"/>
</dbReference>
<dbReference type="InterPro" id="IPR036291">
    <property type="entry name" value="NAD(P)-bd_dom_sf"/>
</dbReference>
<evidence type="ECO:0000256" key="2">
    <source>
        <dbReference type="ARBA" id="ARBA00023002"/>
    </source>
</evidence>
<dbReference type="GO" id="GO:0035925">
    <property type="term" value="F:mRNA 3'-UTR AU-rich region binding"/>
    <property type="evidence" value="ECO:0007669"/>
    <property type="project" value="TreeGrafter"/>
</dbReference>
<dbReference type="InterPro" id="IPR013149">
    <property type="entry name" value="ADH-like_C"/>
</dbReference>
<dbReference type="CDD" id="cd05286">
    <property type="entry name" value="QOR2"/>
    <property type="match status" value="1"/>
</dbReference>
<dbReference type="Gene3D" id="3.40.50.720">
    <property type="entry name" value="NAD(P)-binding Rossmann-like Domain"/>
    <property type="match status" value="1"/>
</dbReference>
<dbReference type="InterPro" id="IPR020843">
    <property type="entry name" value="ER"/>
</dbReference>
<dbReference type="PANTHER" id="PTHR48106">
    <property type="entry name" value="QUINONE OXIDOREDUCTASE PIG3-RELATED"/>
    <property type="match status" value="1"/>
</dbReference>
<comment type="caution">
    <text evidence="4">The sequence shown here is derived from an EMBL/GenBank/DDBJ whole genome shotgun (WGS) entry which is preliminary data.</text>
</comment>
<dbReference type="EMBL" id="MLJW01000252">
    <property type="protein sequence ID" value="OIQ91701.1"/>
    <property type="molecule type" value="Genomic_DNA"/>
</dbReference>
<dbReference type="Pfam" id="PF08240">
    <property type="entry name" value="ADH_N"/>
    <property type="match status" value="1"/>
</dbReference>
<dbReference type="Pfam" id="PF00107">
    <property type="entry name" value="ADH_zinc_N"/>
    <property type="match status" value="1"/>
</dbReference>
<dbReference type="InterPro" id="IPR047618">
    <property type="entry name" value="QOR-like"/>
</dbReference>
<evidence type="ECO:0000256" key="1">
    <source>
        <dbReference type="ARBA" id="ARBA00022857"/>
    </source>
</evidence>
<dbReference type="SMART" id="SM00829">
    <property type="entry name" value="PKS_ER"/>
    <property type="match status" value="1"/>
</dbReference>
<gene>
    <name evidence="4" type="primary">qorA_9</name>
    <name evidence="4" type="ORF">GALL_263970</name>
</gene>
<dbReference type="GO" id="GO:0070402">
    <property type="term" value="F:NADPH binding"/>
    <property type="evidence" value="ECO:0007669"/>
    <property type="project" value="TreeGrafter"/>
</dbReference>
<sequence>MQAITISKFGGPEVLVASDFPKPEPKPGEVRVRLACAGVNYIDVYMRNGSYARSDTYQTPLPMVPGMEGAGTVDALGDGVTGLAIGERVAYCISRGSYAEYAAVPAWRLVRVPEAMPLPIACALMLQGSTAHYLTHSAYPLAAGNVCLIHAGAGGVGQLMIQLAKSRGAVVIATVGSPAKAAIARERGADHVVLYRDVDFRDEVLRLTGGRGVDVAYDSVGRDTVHRSIRSLRRRGLCVMFGASSGQVDAIAPLELAEAGSVFFTRPHLADYMRDAEEIQGRAADLFAAWQGNRLEVAIDRTLPLREAALAHSLIEDRATRGKLLLAIE</sequence>
<dbReference type="FunFam" id="3.40.50.720:FF:000053">
    <property type="entry name" value="Quinone oxidoreductase 1"/>
    <property type="match status" value="1"/>
</dbReference>
<evidence type="ECO:0000259" key="3">
    <source>
        <dbReference type="SMART" id="SM00829"/>
    </source>
</evidence>
<proteinExistence type="predicted"/>